<dbReference type="InterPro" id="IPR029071">
    <property type="entry name" value="Ubiquitin-like_domsf"/>
</dbReference>
<dbReference type="SUPFAM" id="SSF54236">
    <property type="entry name" value="Ubiquitin-like"/>
    <property type="match status" value="1"/>
</dbReference>
<dbReference type="PANTHER" id="PTHR22692">
    <property type="entry name" value="MYOSIN VII, XV"/>
    <property type="match status" value="1"/>
</dbReference>
<dbReference type="Pfam" id="PF21989">
    <property type="entry name" value="RA_2"/>
    <property type="match status" value="1"/>
</dbReference>
<dbReference type="CDD" id="cd17092">
    <property type="entry name" value="FERM1_F1_Myosin-VII"/>
    <property type="match status" value="1"/>
</dbReference>
<keyword evidence="6" id="KW-1185">Reference proteome</keyword>
<dbReference type="PROSITE" id="PS51016">
    <property type="entry name" value="MYTH4"/>
    <property type="match status" value="1"/>
</dbReference>
<dbReference type="InterPro" id="IPR038185">
    <property type="entry name" value="MyTH4_dom_sf"/>
</dbReference>
<feature type="compositionally biased region" description="Polar residues" evidence="2">
    <location>
        <begin position="850"/>
        <end position="873"/>
    </location>
</feature>
<evidence type="ECO:0000313" key="5">
    <source>
        <dbReference type="EMBL" id="GFR97178.1"/>
    </source>
</evidence>
<dbReference type="GO" id="GO:0005856">
    <property type="term" value="C:cytoskeleton"/>
    <property type="evidence" value="ECO:0007669"/>
    <property type="project" value="InterPro"/>
</dbReference>
<dbReference type="Gene3D" id="1.25.40.530">
    <property type="entry name" value="MyTH4 domain"/>
    <property type="match status" value="1"/>
</dbReference>
<evidence type="ECO:0000259" key="4">
    <source>
        <dbReference type="PROSITE" id="PS51016"/>
    </source>
</evidence>
<proteinExistence type="inferred from homology"/>
<evidence type="ECO:0000256" key="2">
    <source>
        <dbReference type="SAM" id="MobiDB-lite"/>
    </source>
</evidence>
<feature type="region of interest" description="Disordered" evidence="2">
    <location>
        <begin position="117"/>
        <end position="207"/>
    </location>
</feature>
<evidence type="ECO:0000256" key="1">
    <source>
        <dbReference type="ARBA" id="ARBA00008314"/>
    </source>
</evidence>
<dbReference type="SMART" id="SM00295">
    <property type="entry name" value="B41"/>
    <property type="match status" value="1"/>
</dbReference>
<dbReference type="InterPro" id="IPR000299">
    <property type="entry name" value="FERM_domain"/>
</dbReference>
<dbReference type="PROSITE" id="PS50057">
    <property type="entry name" value="FERM_3"/>
    <property type="match status" value="1"/>
</dbReference>
<organism evidence="5 6">
    <name type="scientific">Elysia marginata</name>
    <dbReference type="NCBI Taxonomy" id="1093978"/>
    <lineage>
        <taxon>Eukaryota</taxon>
        <taxon>Metazoa</taxon>
        <taxon>Spiralia</taxon>
        <taxon>Lophotrochozoa</taxon>
        <taxon>Mollusca</taxon>
        <taxon>Gastropoda</taxon>
        <taxon>Heterobranchia</taxon>
        <taxon>Euthyneura</taxon>
        <taxon>Panpulmonata</taxon>
        <taxon>Sacoglossa</taxon>
        <taxon>Placobranchoidea</taxon>
        <taxon>Plakobranchidae</taxon>
        <taxon>Elysia</taxon>
    </lineage>
</organism>
<dbReference type="InterPro" id="IPR041793">
    <property type="entry name" value="MyoVII_FERM_C1"/>
</dbReference>
<dbReference type="InterPro" id="IPR051567">
    <property type="entry name" value="Unconventional_Myosin_ATPase"/>
</dbReference>
<dbReference type="InterPro" id="IPR011993">
    <property type="entry name" value="PH-like_dom_sf"/>
</dbReference>
<dbReference type="Gene3D" id="3.10.20.90">
    <property type="entry name" value="Phosphatidylinositol 3-kinase Catalytic Subunit, Chain A, domain 1"/>
    <property type="match status" value="1"/>
</dbReference>
<dbReference type="Pfam" id="PF21998">
    <property type="entry name" value="FERM_C1_MyoVII"/>
    <property type="match status" value="1"/>
</dbReference>
<dbReference type="Pfam" id="PF00784">
    <property type="entry name" value="MyTH4"/>
    <property type="match status" value="1"/>
</dbReference>
<dbReference type="Gene3D" id="2.30.29.30">
    <property type="entry name" value="Pleckstrin-homology domain (PH domain)/Phosphotyrosine-binding domain (PTB)"/>
    <property type="match status" value="1"/>
</dbReference>
<protein>
    <submittedName>
        <fullName evidence="5">Myosin-VIIa</fullName>
    </submittedName>
</protein>
<accession>A0AAV4HFZ2</accession>
<dbReference type="AlphaFoldDB" id="A0AAV4HFZ2"/>
<dbReference type="InterPro" id="IPR019749">
    <property type="entry name" value="Band_41_domain"/>
</dbReference>
<dbReference type="SMART" id="SM00139">
    <property type="entry name" value="MyTH4"/>
    <property type="match status" value="1"/>
</dbReference>
<feature type="domain" description="MyTH4" evidence="4">
    <location>
        <begin position="250"/>
        <end position="455"/>
    </location>
</feature>
<dbReference type="Proteomes" id="UP000762676">
    <property type="component" value="Unassembled WGS sequence"/>
</dbReference>
<comment type="caution">
    <text evidence="5">The sequence shown here is derived from an EMBL/GenBank/DDBJ whole genome shotgun (WGS) entry which is preliminary data.</text>
</comment>
<dbReference type="PANTHER" id="PTHR22692:SF33">
    <property type="entry name" value="MYOSIN"/>
    <property type="match status" value="1"/>
</dbReference>
<sequence length="873" mass="96439">MPGARRFRGVPYLTLNSSVLKEKYREVHLLKSPLNKHRGLLDNLFNHDKNGYLHSCGEGGGDCDGDFSDWHEGLDDVTRLLVKGRSDSVTEVKITQSAAAAFGDDIADDSYSVSELSQYHEDGKRAGRKQGRTSSKGKEGGNFTRAKLSRLPKPSSVSAPDDVDKDAVDNGTTAGHSSNSNPSRKTSSGSNDPSDDVWTGAGVGEQGEITFENAKRGSVDSESEDSEIFTTSSFASFALTRFQAKMPYVYACCALPHPLLPQHDRADYLAALASWVTILRIMGDLPDVDTGHSIIVAGSEAPLTTRVKLGFKARYTKKDVEDAHTKYSELFKDPTSVDTRTIPFMPGKADTMLDKVQLVCALGIYRTNLRDELYCQLCKQLTSNPSRNSSVRGWVLMALFAGSFTPSERFAPSLTSFLRDGPPEFSEKVDKLLRRTCSSGTRGYPASWLEFQAAKNGKPLLVPVTFMNGHRLLCEVDAATTVCEVIQNISDRLEIKDNSGFSLYISLQNKISCLGSGQHRVMDAISECEQHTKQMGHKESHSLWRLFFRREFFTPWYQPGLDPVSTDMDYQQVRRGLAMGEYKTDTEESLITLAARMFYIDNPEDPDFNNITPYVTTLLPEDHVDRSRVGDIAEKVKAECTSLKLFIGKPDVNLVKADVVAHAQEKFHILFSRYHDASKVVVPEGTIQDAIVGVDGRGLHFLDGQDKPRLHVHFAEILASTKSKHHLTLTLVGLGEITLSTPSADDLYVLINFIQEGMRKHATIAVARQDVTHLDGPADSNIVRGDVLRLGAPVPEQLLRQDDASVSVTCLRTGKRCDVPTNILYMVAPEAAIPPVDVLDRLSHYVKKSPTASSPSEGRQAHTLQNYAKSNFR</sequence>
<dbReference type="SUPFAM" id="SSF47031">
    <property type="entry name" value="Second domain of FERM"/>
    <property type="match status" value="1"/>
</dbReference>
<dbReference type="EMBL" id="BMAT01009027">
    <property type="protein sequence ID" value="GFR97178.1"/>
    <property type="molecule type" value="Genomic_DNA"/>
</dbReference>
<reference evidence="5 6" key="1">
    <citation type="journal article" date="2021" name="Elife">
        <title>Chloroplast acquisition without the gene transfer in kleptoplastic sea slugs, Plakobranchus ocellatus.</title>
        <authorList>
            <person name="Maeda T."/>
            <person name="Takahashi S."/>
            <person name="Yoshida T."/>
            <person name="Shimamura S."/>
            <person name="Takaki Y."/>
            <person name="Nagai Y."/>
            <person name="Toyoda A."/>
            <person name="Suzuki Y."/>
            <person name="Arimoto A."/>
            <person name="Ishii H."/>
            <person name="Satoh N."/>
            <person name="Nishiyama T."/>
            <person name="Hasebe M."/>
            <person name="Maruyama T."/>
            <person name="Minagawa J."/>
            <person name="Obokata J."/>
            <person name="Shigenobu S."/>
        </authorList>
    </citation>
    <scope>NUCLEOTIDE SEQUENCE [LARGE SCALE GENOMIC DNA]</scope>
</reference>
<name>A0AAV4HFZ2_9GAST</name>
<feature type="compositionally biased region" description="Low complexity" evidence="2">
    <location>
        <begin position="177"/>
        <end position="191"/>
    </location>
</feature>
<evidence type="ECO:0000313" key="6">
    <source>
        <dbReference type="Proteomes" id="UP000762676"/>
    </source>
</evidence>
<dbReference type="InterPro" id="IPR000857">
    <property type="entry name" value="MyTH4_dom"/>
</dbReference>
<dbReference type="InterPro" id="IPR035963">
    <property type="entry name" value="FERM_2"/>
</dbReference>
<dbReference type="InterPro" id="IPR014352">
    <property type="entry name" value="FERM/acyl-CoA-bd_prot_sf"/>
</dbReference>
<dbReference type="Gene3D" id="1.20.80.10">
    <property type="match status" value="1"/>
</dbReference>
<feature type="domain" description="FERM" evidence="3">
    <location>
        <begin position="460"/>
        <end position="765"/>
    </location>
</feature>
<comment type="similarity">
    <text evidence="1">Belongs to the TRAFAC class myosin-kinesin ATPase superfamily. Myosin family.</text>
</comment>
<gene>
    <name evidence="5" type="ORF">ElyMa_004471100</name>
</gene>
<feature type="region of interest" description="Disordered" evidence="2">
    <location>
        <begin position="848"/>
        <end position="873"/>
    </location>
</feature>
<evidence type="ECO:0000259" key="3">
    <source>
        <dbReference type="PROSITE" id="PS50057"/>
    </source>
</evidence>